<keyword evidence="1" id="KW-0472">Membrane</keyword>
<evidence type="ECO:0000256" key="1">
    <source>
        <dbReference type="SAM" id="Phobius"/>
    </source>
</evidence>
<gene>
    <name evidence="2" type="ORF">GMA2_41</name>
</gene>
<reference evidence="2 3" key="1">
    <citation type="journal article" date="2015" name="PLoS ONE">
        <title>Lysis to Kill: Evaluation of the Lytic Abilities, and Genomics of Nine Bacteriophages Infective for Gordonia spp. and Their Potential Use in Activated Sludge Foam Biocontrol.</title>
        <authorList>
            <person name="Dyson Z.A."/>
            <person name="Tucci J."/>
            <person name="Seviour R.J."/>
            <person name="Petrovski S."/>
        </authorList>
    </citation>
    <scope>NUCLEOTIDE SEQUENCE [LARGE SCALE GENOMIC DNA]</scope>
</reference>
<keyword evidence="3" id="KW-1185">Reference proteome</keyword>
<dbReference type="EMBL" id="KR063281">
    <property type="protein sequence ID" value="AKJ72579.1"/>
    <property type="molecule type" value="Genomic_DNA"/>
</dbReference>
<accession>A0A0K0N6M1</accession>
<evidence type="ECO:0000313" key="3">
    <source>
        <dbReference type="Proteomes" id="UP000221359"/>
    </source>
</evidence>
<evidence type="ECO:0000313" key="2">
    <source>
        <dbReference type="EMBL" id="AKJ72579.1"/>
    </source>
</evidence>
<keyword evidence="1" id="KW-1133">Transmembrane helix</keyword>
<keyword evidence="1" id="KW-0812">Transmembrane</keyword>
<organism evidence="2 3">
    <name type="scientific">Gordonia phage GMA2</name>
    <dbReference type="NCBI Taxonomy" id="1647283"/>
    <lineage>
        <taxon>Viruses</taxon>
        <taxon>Duplodnaviria</taxon>
        <taxon>Heunggongvirae</taxon>
        <taxon>Uroviricota</taxon>
        <taxon>Caudoviricetes</taxon>
        <taxon>Gimaduovirus</taxon>
        <taxon>Gimaduovirus GMA2</taxon>
    </lineage>
</organism>
<dbReference type="Proteomes" id="UP000221359">
    <property type="component" value="Segment"/>
</dbReference>
<proteinExistence type="predicted"/>
<name>A0A0K0N6M1_9CAUD</name>
<protein>
    <submittedName>
        <fullName evidence="2">Uncharacterized protein</fullName>
    </submittedName>
</protein>
<sequence length="154" mass="16838">MLSGRYPLYRMLVIGFSVGAAMQLLFGVPKSVAGAVEPMVSTAYSVFQLVGALLVLLAIQFMPDTPRAARIERLGLLWIVVSTFIYVGSVVIDSGVFPKASSTYLSISFGCYGLYRIKEITKYLKELKAVQIIVESDWVTEPSTDSRAAGDSRE</sequence>
<feature type="transmembrane region" description="Helical" evidence="1">
    <location>
        <begin position="74"/>
        <end position="92"/>
    </location>
</feature>
<feature type="transmembrane region" description="Helical" evidence="1">
    <location>
        <begin position="44"/>
        <end position="62"/>
    </location>
</feature>